<comment type="caution">
    <text evidence="1">The sequence shown here is derived from an EMBL/GenBank/DDBJ whole genome shotgun (WGS) entry which is preliminary data.</text>
</comment>
<dbReference type="EMBL" id="CM026430">
    <property type="protein sequence ID" value="KAG0562275.1"/>
    <property type="molecule type" value="Genomic_DNA"/>
</dbReference>
<dbReference type="AlphaFoldDB" id="A0A8T0GV39"/>
<protein>
    <submittedName>
        <fullName evidence="1">Uncharacterized protein</fullName>
    </submittedName>
</protein>
<keyword evidence="2" id="KW-1185">Reference proteome</keyword>
<dbReference type="Proteomes" id="UP000822688">
    <property type="component" value="Chromosome 9"/>
</dbReference>
<sequence>MLTCASWWLSIGSSRLASHSFSLSLRPIGLTLRHRRNSVSTRNPICPLTSMLISIQSGSSQRIWKIIPGLGGDPRAASLALFWRLRALASLFFCLIRGPLL</sequence>
<gene>
    <name evidence="1" type="ORF">KC19_9G132800</name>
</gene>
<proteinExistence type="predicted"/>
<evidence type="ECO:0000313" key="1">
    <source>
        <dbReference type="EMBL" id="KAG0562275.1"/>
    </source>
</evidence>
<accession>A0A8T0GV39</accession>
<reference evidence="1" key="1">
    <citation type="submission" date="2020-06" db="EMBL/GenBank/DDBJ databases">
        <title>WGS assembly of Ceratodon purpureus strain R40.</title>
        <authorList>
            <person name="Carey S.B."/>
            <person name="Jenkins J."/>
            <person name="Shu S."/>
            <person name="Lovell J.T."/>
            <person name="Sreedasyam A."/>
            <person name="Maumus F."/>
            <person name="Tiley G.P."/>
            <person name="Fernandez-Pozo N."/>
            <person name="Barry K."/>
            <person name="Chen C."/>
            <person name="Wang M."/>
            <person name="Lipzen A."/>
            <person name="Daum C."/>
            <person name="Saski C.A."/>
            <person name="Payton A.C."/>
            <person name="Mcbreen J.C."/>
            <person name="Conrad R.E."/>
            <person name="Kollar L.M."/>
            <person name="Olsson S."/>
            <person name="Huttunen S."/>
            <person name="Landis J.B."/>
            <person name="Wickett N.J."/>
            <person name="Johnson M.G."/>
            <person name="Rensing S.A."/>
            <person name="Grimwood J."/>
            <person name="Schmutz J."/>
            <person name="Mcdaniel S.F."/>
        </authorList>
    </citation>
    <scope>NUCLEOTIDE SEQUENCE</scope>
    <source>
        <strain evidence="1">R40</strain>
    </source>
</reference>
<name>A0A8T0GV39_CERPU</name>
<organism evidence="1 2">
    <name type="scientific">Ceratodon purpureus</name>
    <name type="common">Fire moss</name>
    <name type="synonym">Dicranum purpureum</name>
    <dbReference type="NCBI Taxonomy" id="3225"/>
    <lineage>
        <taxon>Eukaryota</taxon>
        <taxon>Viridiplantae</taxon>
        <taxon>Streptophyta</taxon>
        <taxon>Embryophyta</taxon>
        <taxon>Bryophyta</taxon>
        <taxon>Bryophytina</taxon>
        <taxon>Bryopsida</taxon>
        <taxon>Dicranidae</taxon>
        <taxon>Pseudoditrichales</taxon>
        <taxon>Ditrichaceae</taxon>
        <taxon>Ceratodon</taxon>
    </lineage>
</organism>
<evidence type="ECO:0000313" key="2">
    <source>
        <dbReference type="Proteomes" id="UP000822688"/>
    </source>
</evidence>